<feature type="compositionally biased region" description="Pro residues" evidence="1">
    <location>
        <begin position="33"/>
        <end position="51"/>
    </location>
</feature>
<feature type="compositionally biased region" description="Basic and acidic residues" evidence="1">
    <location>
        <begin position="76"/>
        <end position="92"/>
    </location>
</feature>
<accession>A0AAN8UHA5</accession>
<evidence type="ECO:0000256" key="1">
    <source>
        <dbReference type="SAM" id="MobiDB-lite"/>
    </source>
</evidence>
<keyword evidence="3" id="KW-1185">Reference proteome</keyword>
<dbReference type="Pfam" id="PF04749">
    <property type="entry name" value="PLAC8"/>
    <property type="match status" value="1"/>
</dbReference>
<dbReference type="AlphaFoldDB" id="A0AAN8UHA5"/>
<dbReference type="EMBL" id="JBAMMX010000027">
    <property type="protein sequence ID" value="KAK6912724.1"/>
    <property type="molecule type" value="Genomic_DNA"/>
</dbReference>
<evidence type="ECO:0000313" key="3">
    <source>
        <dbReference type="Proteomes" id="UP001370490"/>
    </source>
</evidence>
<name>A0AAN8UHA5_9MAGN</name>
<proteinExistence type="predicted"/>
<reference evidence="2 3" key="1">
    <citation type="submission" date="2023-12" db="EMBL/GenBank/DDBJ databases">
        <title>A high-quality genome assembly for Dillenia turbinata (Dilleniales).</title>
        <authorList>
            <person name="Chanderbali A."/>
        </authorList>
    </citation>
    <scope>NUCLEOTIDE SEQUENCE [LARGE SCALE GENOMIC DNA]</scope>
    <source>
        <strain evidence="2">LSX21</strain>
        <tissue evidence="2">Leaf</tissue>
    </source>
</reference>
<feature type="compositionally biased region" description="Polar residues" evidence="1">
    <location>
        <begin position="52"/>
        <end position="67"/>
    </location>
</feature>
<protein>
    <submittedName>
        <fullName evidence="2">PLAC8 motif-containing protein</fullName>
    </submittedName>
</protein>
<feature type="non-terminal residue" evidence="2">
    <location>
        <position position="334"/>
    </location>
</feature>
<sequence length="334" mass="36467">MAKIELAPEENDDQKQPSSSNNNEESISHANSSPPPPLASPPPESIPPPQTQPLTTASSPTISSNQTPPQPCHQRPQYDEYKNNDDDLDSHPIVEFPPRSLRDIHATQTQPQPQPNNQLVLYAQLPPSESQQEHHVRVQEITSNGITGESTNTYAPNANRVVQQTVADTKINGSVANNSINQENQLACYDNAGETARSQNSSAAGSRRQSSINRPQVVLVPAVGNPWSSGLFDCCSHPTNAILTTVAPCVTFGQIAEIVDNGSTGCVTGAALYCCLSLVVCHWKIGVRYRKRVRNAFQLAETPLTDRLSHVLFPLCALCQEFRELKNQGYDPFL</sequence>
<dbReference type="NCBIfam" id="TIGR01571">
    <property type="entry name" value="A_thal_Cys_rich"/>
    <property type="match status" value="1"/>
</dbReference>
<feature type="region of interest" description="Disordered" evidence="1">
    <location>
        <begin position="1"/>
        <end position="95"/>
    </location>
</feature>
<feature type="compositionally biased region" description="Low complexity" evidence="1">
    <location>
        <begin position="18"/>
        <end position="32"/>
    </location>
</feature>
<dbReference type="Proteomes" id="UP001370490">
    <property type="component" value="Unassembled WGS sequence"/>
</dbReference>
<dbReference type="InterPro" id="IPR006461">
    <property type="entry name" value="PLAC_motif_containing"/>
</dbReference>
<evidence type="ECO:0000313" key="2">
    <source>
        <dbReference type="EMBL" id="KAK6912724.1"/>
    </source>
</evidence>
<comment type="caution">
    <text evidence="2">The sequence shown here is derived from an EMBL/GenBank/DDBJ whole genome shotgun (WGS) entry which is preliminary data.</text>
</comment>
<dbReference type="PANTHER" id="PTHR15907">
    <property type="entry name" value="DUF614 FAMILY PROTEIN-RELATED"/>
    <property type="match status" value="1"/>
</dbReference>
<gene>
    <name evidence="2" type="ORF">RJ641_022325</name>
</gene>
<organism evidence="2 3">
    <name type="scientific">Dillenia turbinata</name>
    <dbReference type="NCBI Taxonomy" id="194707"/>
    <lineage>
        <taxon>Eukaryota</taxon>
        <taxon>Viridiplantae</taxon>
        <taxon>Streptophyta</taxon>
        <taxon>Embryophyta</taxon>
        <taxon>Tracheophyta</taxon>
        <taxon>Spermatophyta</taxon>
        <taxon>Magnoliopsida</taxon>
        <taxon>eudicotyledons</taxon>
        <taxon>Gunneridae</taxon>
        <taxon>Pentapetalae</taxon>
        <taxon>Dilleniales</taxon>
        <taxon>Dilleniaceae</taxon>
        <taxon>Dillenia</taxon>
    </lineage>
</organism>